<dbReference type="SMART" id="SM00173">
    <property type="entry name" value="RAS"/>
    <property type="match status" value="1"/>
</dbReference>
<dbReference type="InterPro" id="IPR050305">
    <property type="entry name" value="Small_GTPase_Rab"/>
</dbReference>
<dbReference type="FunFam" id="3.40.50.300:FF:002303">
    <property type="entry name" value="Rab_A02 protein"/>
    <property type="match status" value="1"/>
</dbReference>
<dbReference type="EMBL" id="CAJJDM010000100">
    <property type="protein sequence ID" value="CAD8094881.1"/>
    <property type="molecule type" value="Genomic_DNA"/>
</dbReference>
<reference evidence="5" key="1">
    <citation type="submission" date="2021-01" db="EMBL/GenBank/DDBJ databases">
        <authorList>
            <consortium name="Genoscope - CEA"/>
            <person name="William W."/>
        </authorList>
    </citation>
    <scope>NUCLEOTIDE SEQUENCE</scope>
</reference>
<keyword evidence="6" id="KW-1185">Reference proteome</keyword>
<keyword evidence="1" id="KW-0547">Nucleotide-binding</keyword>
<dbReference type="PROSITE" id="PS51421">
    <property type="entry name" value="RAS"/>
    <property type="match status" value="1"/>
</dbReference>
<dbReference type="OMA" id="WNQREQE"/>
<dbReference type="SMART" id="SM00176">
    <property type="entry name" value="RAN"/>
    <property type="match status" value="1"/>
</dbReference>
<evidence type="ECO:0000256" key="1">
    <source>
        <dbReference type="ARBA" id="ARBA00022741"/>
    </source>
</evidence>
<dbReference type="GO" id="GO:0005525">
    <property type="term" value="F:GTP binding"/>
    <property type="evidence" value="ECO:0007669"/>
    <property type="project" value="UniProtKB-KW"/>
</dbReference>
<keyword evidence="3" id="KW-0449">Lipoprotein</keyword>
<protein>
    <submittedName>
        <fullName evidence="5">Uncharacterized protein</fullName>
    </submittedName>
</protein>
<name>A0A8S1NX38_PARPR</name>
<dbReference type="InterPro" id="IPR001806">
    <property type="entry name" value="Small_GTPase"/>
</dbReference>
<dbReference type="InterPro" id="IPR005225">
    <property type="entry name" value="Small_GTP-bd"/>
</dbReference>
<evidence type="ECO:0000313" key="5">
    <source>
        <dbReference type="EMBL" id="CAD8094881.1"/>
    </source>
</evidence>
<dbReference type="SMART" id="SM00175">
    <property type="entry name" value="RAB"/>
    <property type="match status" value="1"/>
</dbReference>
<sequence length="209" mass="23437">MIKEYDYLFKLVIVGNSGVGKSSLLLRFSDDTFSDSYLTTIGVDFRFKTLEIDGKKVKLQIWDTAGQERFRTITSAYYKGADGIVMVYDVSSIGSFEDIDRFWINEVDSYAEKNVELLLLGNKSDIEDKAVTTQKALDYAAIRRMAHMEVSAKTADQVSKAFISLAKKLIAKKDSQGLKGQGPQRSQQTPGQKIGQQTDDNKKDKDKCC</sequence>
<dbReference type="NCBIfam" id="TIGR00231">
    <property type="entry name" value="small_GTP"/>
    <property type="match status" value="1"/>
</dbReference>
<evidence type="ECO:0000256" key="3">
    <source>
        <dbReference type="ARBA" id="ARBA00023288"/>
    </source>
</evidence>
<feature type="compositionally biased region" description="Polar residues" evidence="4">
    <location>
        <begin position="183"/>
        <end position="198"/>
    </location>
</feature>
<gene>
    <name evidence="5" type="ORF">PPRIM_AZ9-3.1.T0970079</name>
</gene>
<evidence type="ECO:0000313" key="6">
    <source>
        <dbReference type="Proteomes" id="UP000688137"/>
    </source>
</evidence>
<dbReference type="PANTHER" id="PTHR47980">
    <property type="entry name" value="LD44762P"/>
    <property type="match status" value="1"/>
</dbReference>
<comment type="caution">
    <text evidence="5">The sequence shown here is derived from an EMBL/GenBank/DDBJ whole genome shotgun (WGS) entry which is preliminary data.</text>
</comment>
<dbReference type="AlphaFoldDB" id="A0A8S1NX38"/>
<evidence type="ECO:0000256" key="4">
    <source>
        <dbReference type="SAM" id="MobiDB-lite"/>
    </source>
</evidence>
<evidence type="ECO:0000256" key="2">
    <source>
        <dbReference type="ARBA" id="ARBA00023134"/>
    </source>
</evidence>
<dbReference type="SMART" id="SM00174">
    <property type="entry name" value="RHO"/>
    <property type="match status" value="1"/>
</dbReference>
<dbReference type="PROSITE" id="PS51420">
    <property type="entry name" value="RHO"/>
    <property type="match status" value="1"/>
</dbReference>
<keyword evidence="2" id="KW-0342">GTP-binding</keyword>
<dbReference type="GO" id="GO:0003924">
    <property type="term" value="F:GTPase activity"/>
    <property type="evidence" value="ECO:0007669"/>
    <property type="project" value="InterPro"/>
</dbReference>
<organism evidence="5 6">
    <name type="scientific">Paramecium primaurelia</name>
    <dbReference type="NCBI Taxonomy" id="5886"/>
    <lineage>
        <taxon>Eukaryota</taxon>
        <taxon>Sar</taxon>
        <taxon>Alveolata</taxon>
        <taxon>Ciliophora</taxon>
        <taxon>Intramacronucleata</taxon>
        <taxon>Oligohymenophorea</taxon>
        <taxon>Peniculida</taxon>
        <taxon>Parameciidae</taxon>
        <taxon>Paramecium</taxon>
    </lineage>
</organism>
<proteinExistence type="predicted"/>
<dbReference type="Pfam" id="PF00071">
    <property type="entry name" value="Ras"/>
    <property type="match status" value="1"/>
</dbReference>
<dbReference type="Proteomes" id="UP000688137">
    <property type="component" value="Unassembled WGS sequence"/>
</dbReference>
<accession>A0A8S1NX38</accession>
<feature type="region of interest" description="Disordered" evidence="4">
    <location>
        <begin position="174"/>
        <end position="209"/>
    </location>
</feature>
<dbReference type="PROSITE" id="PS51419">
    <property type="entry name" value="RAB"/>
    <property type="match status" value="1"/>
</dbReference>
<feature type="compositionally biased region" description="Basic and acidic residues" evidence="4">
    <location>
        <begin position="199"/>
        <end position="209"/>
    </location>
</feature>